<organism evidence="2 3">
    <name type="scientific">Agrocybe chaxingu</name>
    <dbReference type="NCBI Taxonomy" id="84603"/>
    <lineage>
        <taxon>Eukaryota</taxon>
        <taxon>Fungi</taxon>
        <taxon>Dikarya</taxon>
        <taxon>Basidiomycota</taxon>
        <taxon>Agaricomycotina</taxon>
        <taxon>Agaricomycetes</taxon>
        <taxon>Agaricomycetidae</taxon>
        <taxon>Agaricales</taxon>
        <taxon>Agaricineae</taxon>
        <taxon>Strophariaceae</taxon>
        <taxon>Agrocybe</taxon>
    </lineage>
</organism>
<protein>
    <submittedName>
        <fullName evidence="2">Uncharacterized protein</fullName>
    </submittedName>
</protein>
<comment type="caution">
    <text evidence="2">The sequence shown here is derived from an EMBL/GenBank/DDBJ whole genome shotgun (WGS) entry which is preliminary data.</text>
</comment>
<feature type="compositionally biased region" description="Basic and acidic residues" evidence="1">
    <location>
        <begin position="339"/>
        <end position="350"/>
    </location>
</feature>
<feature type="region of interest" description="Disordered" evidence="1">
    <location>
        <begin position="55"/>
        <end position="77"/>
    </location>
</feature>
<dbReference type="Proteomes" id="UP001148786">
    <property type="component" value="Unassembled WGS sequence"/>
</dbReference>
<sequence length="395" mass="43122">MNYMNSVVSAVSEQVARQMEEKMTAVLNEVQEQQNLRLQAEQKVAEAFRQLEQAKGLPERPLTSRMSTPVQEPPRFAFSPVQDRQSQYMPSLSSPHILSGAPALKRLSSSSCSSVTHVDSTRSPTVPKRLPAPDSDEVVGLTSPDPMDMDVPDDASHPHTDAFVSSPAGLPPSSPEHDPAPLPSSPILLSTARKRSRAEYEAEDESTDQQEGMAREAPPPVKIKAERHLEVLAFSSASSSSTVCVGGSNERESVTVSSASPPRTGMEMEVGEVLVKPEPVDEEQDYEEGEVVDEDLQPEPEPEPETLPEPVKAPVRTTVNAAVQPSTVRMRGSSYGERLSPKPDKDKVDKAQPPPPQQPPSQQQPPPPRVMKLGISHIDLLYKTDNKSMTCRMCM</sequence>
<dbReference type="AlphaFoldDB" id="A0A9W8JQH8"/>
<evidence type="ECO:0000313" key="2">
    <source>
        <dbReference type="EMBL" id="KAJ3494619.1"/>
    </source>
</evidence>
<feature type="compositionally biased region" description="Pro residues" evidence="1">
    <location>
        <begin position="169"/>
        <end position="184"/>
    </location>
</feature>
<feature type="region of interest" description="Disordered" evidence="1">
    <location>
        <begin position="106"/>
        <end position="223"/>
    </location>
</feature>
<feature type="compositionally biased region" description="Acidic residues" evidence="1">
    <location>
        <begin position="280"/>
        <end position="306"/>
    </location>
</feature>
<feature type="compositionally biased region" description="Polar residues" evidence="1">
    <location>
        <begin position="317"/>
        <end position="327"/>
    </location>
</feature>
<proteinExistence type="predicted"/>
<evidence type="ECO:0000256" key="1">
    <source>
        <dbReference type="SAM" id="MobiDB-lite"/>
    </source>
</evidence>
<keyword evidence="3" id="KW-1185">Reference proteome</keyword>
<reference evidence="2" key="1">
    <citation type="submission" date="2022-07" db="EMBL/GenBank/DDBJ databases">
        <title>Genome Sequence of Agrocybe chaxingu.</title>
        <authorList>
            <person name="Buettner E."/>
        </authorList>
    </citation>
    <scope>NUCLEOTIDE SEQUENCE</scope>
    <source>
        <strain evidence="2">MP-N11</strain>
    </source>
</reference>
<gene>
    <name evidence="2" type="ORF">NLJ89_g10773</name>
</gene>
<dbReference type="EMBL" id="JANKHO010002112">
    <property type="protein sequence ID" value="KAJ3494619.1"/>
    <property type="molecule type" value="Genomic_DNA"/>
</dbReference>
<accession>A0A9W8JQH8</accession>
<name>A0A9W8JQH8_9AGAR</name>
<dbReference type="OrthoDB" id="2757368at2759"/>
<feature type="region of interest" description="Disordered" evidence="1">
    <location>
        <begin position="236"/>
        <end position="371"/>
    </location>
</feature>
<evidence type="ECO:0000313" key="3">
    <source>
        <dbReference type="Proteomes" id="UP001148786"/>
    </source>
</evidence>
<feature type="compositionally biased region" description="Polar residues" evidence="1">
    <location>
        <begin position="115"/>
        <end position="124"/>
    </location>
</feature>
<feature type="compositionally biased region" description="Pro residues" evidence="1">
    <location>
        <begin position="352"/>
        <end position="369"/>
    </location>
</feature>